<protein>
    <submittedName>
        <fullName evidence="1">Uncharacterized protein</fullName>
    </submittedName>
</protein>
<proteinExistence type="predicted"/>
<reference evidence="1" key="1">
    <citation type="submission" date="2019-03" db="EMBL/GenBank/DDBJ databases">
        <title>Single cell metagenomics reveals metabolic interactions within the superorganism composed of flagellate Streblomastix strix and complex community of Bacteroidetes bacteria on its surface.</title>
        <authorList>
            <person name="Treitli S.C."/>
            <person name="Kolisko M."/>
            <person name="Husnik F."/>
            <person name="Keeling P."/>
            <person name="Hampl V."/>
        </authorList>
    </citation>
    <scope>NUCLEOTIDE SEQUENCE</scope>
    <source>
        <strain evidence="1">STM</strain>
    </source>
</reference>
<dbReference type="EMBL" id="SNRY01005993">
    <property type="protein sequence ID" value="KAA6313596.1"/>
    <property type="molecule type" value="Genomic_DNA"/>
</dbReference>
<organism evidence="1">
    <name type="scientific">termite gut metagenome</name>
    <dbReference type="NCBI Taxonomy" id="433724"/>
    <lineage>
        <taxon>unclassified sequences</taxon>
        <taxon>metagenomes</taxon>
        <taxon>organismal metagenomes</taxon>
    </lineage>
</organism>
<evidence type="ECO:0000313" key="1">
    <source>
        <dbReference type="EMBL" id="KAA6313596.1"/>
    </source>
</evidence>
<sequence>MNGKIVLSSLLLGICLCLTAQINRSWDFENITQAVGVVKNVTNVQGVVGHAAVFDGYTSDWEEKGIAVVP</sequence>
<comment type="caution">
    <text evidence="1">The sequence shown here is derived from an EMBL/GenBank/DDBJ whole genome shotgun (WGS) entry which is preliminary data.</text>
</comment>
<feature type="non-terminal residue" evidence="1">
    <location>
        <position position="70"/>
    </location>
</feature>
<gene>
    <name evidence="1" type="ORF">EZS27_035653</name>
</gene>
<dbReference type="AlphaFoldDB" id="A0A5J4PVC7"/>
<name>A0A5J4PVC7_9ZZZZ</name>
<accession>A0A5J4PVC7</accession>